<comment type="caution">
    <text evidence="2">The sequence shown here is derived from an EMBL/GenBank/DDBJ whole genome shotgun (WGS) entry which is preliminary data.</text>
</comment>
<feature type="compositionally biased region" description="Polar residues" evidence="1">
    <location>
        <begin position="253"/>
        <end position="269"/>
    </location>
</feature>
<proteinExistence type="predicted"/>
<sequence length="286" mass="29571">MASVLDPPLVSVWAASILVASVPLNPTIKEVLPSTAALPLLSIAIWCVWAAHCAPEVSSDSESVPVPPEVAVLVAELPKGAADTTIESPEVVAYAALSPEVAAEAAEPHKTGTSVLAPCTVVAPNHSHLASVLMPGLELATEAVYELSPCPVPAMFGLSTPPVTATKATNELSASLLVALSASSVPVLPRSQSMTRVPAPPWRAPAPPAPPWRAPAPPASPWWAPALPAPLWWAPALPGSCSADSASVSRSSTWTWPSNPRPRSNTCGQSGALYKPRTSPLLLTEY</sequence>
<accession>A0ABQ8LY95</accession>
<keyword evidence="3" id="KW-1185">Reference proteome</keyword>
<dbReference type="EMBL" id="JACTAM010000016">
    <property type="protein sequence ID" value="KAI2655612.1"/>
    <property type="molecule type" value="Genomic_DNA"/>
</dbReference>
<protein>
    <submittedName>
        <fullName evidence="2">Protein FAM71E2</fullName>
    </submittedName>
</protein>
<evidence type="ECO:0000256" key="1">
    <source>
        <dbReference type="SAM" id="MobiDB-lite"/>
    </source>
</evidence>
<organism evidence="2 3">
    <name type="scientific">Labeo rohita</name>
    <name type="common">Indian major carp</name>
    <name type="synonym">Cyprinus rohita</name>
    <dbReference type="NCBI Taxonomy" id="84645"/>
    <lineage>
        <taxon>Eukaryota</taxon>
        <taxon>Metazoa</taxon>
        <taxon>Chordata</taxon>
        <taxon>Craniata</taxon>
        <taxon>Vertebrata</taxon>
        <taxon>Euteleostomi</taxon>
        <taxon>Actinopterygii</taxon>
        <taxon>Neopterygii</taxon>
        <taxon>Teleostei</taxon>
        <taxon>Ostariophysi</taxon>
        <taxon>Cypriniformes</taxon>
        <taxon>Cyprinidae</taxon>
        <taxon>Labeoninae</taxon>
        <taxon>Labeonini</taxon>
        <taxon>Labeo</taxon>
    </lineage>
</organism>
<reference evidence="2 3" key="1">
    <citation type="submission" date="2022-01" db="EMBL/GenBank/DDBJ databases">
        <title>A high-quality chromosome-level genome assembly of rohu carp, Labeo rohita.</title>
        <authorList>
            <person name="Arick M.A. II"/>
            <person name="Hsu C.-Y."/>
            <person name="Magbanua Z."/>
            <person name="Pechanova O."/>
            <person name="Grover C."/>
            <person name="Miller E."/>
            <person name="Thrash A."/>
            <person name="Ezzel L."/>
            <person name="Alam S."/>
            <person name="Benzie J."/>
            <person name="Hamilton M."/>
            <person name="Karsi A."/>
            <person name="Lawrence M.L."/>
            <person name="Peterson D.G."/>
        </authorList>
    </citation>
    <scope>NUCLEOTIDE SEQUENCE [LARGE SCALE GENOMIC DNA]</scope>
    <source>
        <strain evidence="3">BAU-BD-2019</strain>
        <tissue evidence="2">Blood</tissue>
    </source>
</reference>
<evidence type="ECO:0000313" key="2">
    <source>
        <dbReference type="EMBL" id="KAI2655612.1"/>
    </source>
</evidence>
<dbReference type="Proteomes" id="UP000830375">
    <property type="component" value="Unassembled WGS sequence"/>
</dbReference>
<name>A0ABQ8LY95_LABRO</name>
<feature type="region of interest" description="Disordered" evidence="1">
    <location>
        <begin position="251"/>
        <end position="286"/>
    </location>
</feature>
<evidence type="ECO:0000313" key="3">
    <source>
        <dbReference type="Proteomes" id="UP000830375"/>
    </source>
</evidence>
<gene>
    <name evidence="2" type="ORF">H4Q32_018037</name>
</gene>